<dbReference type="AlphaFoldDB" id="A0A2T0S3K8"/>
<protein>
    <submittedName>
        <fullName evidence="4">Diguanylate cyclase/phosphodiesterase</fullName>
    </submittedName>
</protein>
<dbReference type="PANTHER" id="PTHR33121:SF70">
    <property type="entry name" value="SIGNALING PROTEIN YKOW"/>
    <property type="match status" value="1"/>
</dbReference>
<dbReference type="SUPFAM" id="SSF141868">
    <property type="entry name" value="EAL domain-like"/>
    <property type="match status" value="1"/>
</dbReference>
<gene>
    <name evidence="4" type="ORF">CLV70_109164</name>
</gene>
<dbReference type="SUPFAM" id="SSF55073">
    <property type="entry name" value="Nucleotide cyclase"/>
    <property type="match status" value="1"/>
</dbReference>
<dbReference type="PANTHER" id="PTHR33121">
    <property type="entry name" value="CYCLIC DI-GMP PHOSPHODIESTERASE PDEF"/>
    <property type="match status" value="1"/>
</dbReference>
<evidence type="ECO:0000259" key="2">
    <source>
        <dbReference type="PROSITE" id="PS50883"/>
    </source>
</evidence>
<comment type="caution">
    <text evidence="4">The sequence shown here is derived from an EMBL/GenBank/DDBJ whole genome shotgun (WGS) entry which is preliminary data.</text>
</comment>
<organism evidence="4 5">
    <name type="scientific">Pseudosporangium ferrugineum</name>
    <dbReference type="NCBI Taxonomy" id="439699"/>
    <lineage>
        <taxon>Bacteria</taxon>
        <taxon>Bacillati</taxon>
        <taxon>Actinomycetota</taxon>
        <taxon>Actinomycetes</taxon>
        <taxon>Micromonosporales</taxon>
        <taxon>Micromonosporaceae</taxon>
        <taxon>Pseudosporangium</taxon>
    </lineage>
</organism>
<sequence>MTGSVLGLALVVSVLAALLPWRRPEVLTHPAAVGVGAAVLLAAFAQLARLRFRVGRGTVSVSWGETAFILGFALAPPGWLPAATLVGAAAAWFFITWINGQRAVADVIHLGASLSLGAAGATAVAYAIVGPEAPAGITRTQVGLIAGAATYLMITLGLAVLTMALHRDATPVQIAARALHAKLPMFVGNVLVGLSALYALANEPWWLIAFPPVLWLLQRTYRYHLRAEEERRVWEAFARATRALGGPTEAAVVQAGLRGALDVFGARRVEIEVTLPAGPLHVVAGSPENGPVADAPPPRLTEPLARPQVLIEADATRNGRRYVDDAPQDPLPGAAPGPVVTRTMTVGETVVGEITVWLAEPTLPAARDELAVSAYADALAGALHDAAAHERLVVLDAQVAYEGIHDQLTGLANRRALLHHGEALLQSQHRDQPVAVLLLDLDNFREVNGTLGHRAGDDVLRTVAARLTDLAREQELVARLGDDEFALLLPTVATLTDSATPLHDVPSPLPQAVRRARELVDTIGQPVDIGGVRLAIEVAVGVVVEKAGHADLGELIRRASIALDHAKEQRLGVAAYDSARDASSTDHLALPAELQEALAADDQLVLMLQPEVDLESGAPTGVEALIRWNHPRRGMLTPNIFVSTIENGELLAPFTRYVLDRALTAAAGWAAAGIDVPVSVNVSARSLLDATFPAQVADALRRHRMVPAQLVLEITESMAVSDEGVVDEVLAALRELQVQISVDDFGTGYSSLAFVTRVRVDELKVDRSFVTEMTESPAAAAVVRGAVELGARLGARVVAEGVETADQRAALLALGCTAAQGYHFSRPLPADKIVPALRQLADAAPPKIVPLRADGAS</sequence>
<dbReference type="SMART" id="SM00267">
    <property type="entry name" value="GGDEF"/>
    <property type="match status" value="1"/>
</dbReference>
<dbReference type="InterPro" id="IPR001633">
    <property type="entry name" value="EAL_dom"/>
</dbReference>
<dbReference type="NCBIfam" id="TIGR00254">
    <property type="entry name" value="GGDEF"/>
    <property type="match status" value="1"/>
</dbReference>
<dbReference type="CDD" id="cd01948">
    <property type="entry name" value="EAL"/>
    <property type="match status" value="1"/>
</dbReference>
<keyword evidence="5" id="KW-1185">Reference proteome</keyword>
<keyword evidence="1" id="KW-0472">Membrane</keyword>
<dbReference type="Pfam" id="PF00990">
    <property type="entry name" value="GGDEF"/>
    <property type="match status" value="1"/>
</dbReference>
<evidence type="ECO:0000313" key="5">
    <source>
        <dbReference type="Proteomes" id="UP000239209"/>
    </source>
</evidence>
<dbReference type="InterPro" id="IPR000160">
    <property type="entry name" value="GGDEF_dom"/>
</dbReference>
<evidence type="ECO:0000256" key="1">
    <source>
        <dbReference type="SAM" id="Phobius"/>
    </source>
</evidence>
<dbReference type="Pfam" id="PF00563">
    <property type="entry name" value="EAL"/>
    <property type="match status" value="1"/>
</dbReference>
<dbReference type="GO" id="GO:0071111">
    <property type="term" value="F:cyclic-guanylate-specific phosphodiesterase activity"/>
    <property type="evidence" value="ECO:0007669"/>
    <property type="project" value="InterPro"/>
</dbReference>
<feature type="transmembrane region" description="Helical" evidence="1">
    <location>
        <begin position="81"/>
        <end position="100"/>
    </location>
</feature>
<dbReference type="InterPro" id="IPR029787">
    <property type="entry name" value="Nucleotide_cyclase"/>
</dbReference>
<dbReference type="CDD" id="cd01949">
    <property type="entry name" value="GGDEF"/>
    <property type="match status" value="1"/>
</dbReference>
<feature type="transmembrane region" description="Helical" evidence="1">
    <location>
        <begin position="26"/>
        <end position="45"/>
    </location>
</feature>
<dbReference type="Gene3D" id="3.30.70.270">
    <property type="match status" value="1"/>
</dbReference>
<feature type="transmembrane region" description="Helical" evidence="1">
    <location>
        <begin position="183"/>
        <end position="201"/>
    </location>
</feature>
<dbReference type="InterPro" id="IPR050706">
    <property type="entry name" value="Cyclic-di-GMP_PDE-like"/>
</dbReference>
<feature type="domain" description="GGDEF" evidence="3">
    <location>
        <begin position="432"/>
        <end position="578"/>
    </location>
</feature>
<feature type="transmembrane region" description="Helical" evidence="1">
    <location>
        <begin position="141"/>
        <end position="162"/>
    </location>
</feature>
<feature type="transmembrane region" description="Helical" evidence="1">
    <location>
        <begin position="107"/>
        <end position="129"/>
    </location>
</feature>
<name>A0A2T0S3K8_9ACTN</name>
<dbReference type="PROSITE" id="PS50883">
    <property type="entry name" value="EAL"/>
    <property type="match status" value="1"/>
</dbReference>
<feature type="domain" description="EAL" evidence="2">
    <location>
        <begin position="587"/>
        <end position="841"/>
    </location>
</feature>
<dbReference type="Gene3D" id="3.20.20.450">
    <property type="entry name" value="EAL domain"/>
    <property type="match status" value="1"/>
</dbReference>
<evidence type="ECO:0000313" key="4">
    <source>
        <dbReference type="EMBL" id="PRY28008.1"/>
    </source>
</evidence>
<reference evidence="4 5" key="1">
    <citation type="submission" date="2018-03" db="EMBL/GenBank/DDBJ databases">
        <title>Genomic Encyclopedia of Archaeal and Bacterial Type Strains, Phase II (KMG-II): from individual species to whole genera.</title>
        <authorList>
            <person name="Goeker M."/>
        </authorList>
    </citation>
    <scope>NUCLEOTIDE SEQUENCE [LARGE SCALE GENOMIC DNA]</scope>
    <source>
        <strain evidence="4 5">DSM 45348</strain>
    </source>
</reference>
<proteinExistence type="predicted"/>
<dbReference type="SMART" id="SM00052">
    <property type="entry name" value="EAL"/>
    <property type="match status" value="1"/>
</dbReference>
<accession>A0A2T0S3K8</accession>
<evidence type="ECO:0000259" key="3">
    <source>
        <dbReference type="PROSITE" id="PS50887"/>
    </source>
</evidence>
<dbReference type="PROSITE" id="PS50887">
    <property type="entry name" value="GGDEF"/>
    <property type="match status" value="1"/>
</dbReference>
<keyword evidence="1" id="KW-0812">Transmembrane</keyword>
<dbReference type="InterPro" id="IPR035919">
    <property type="entry name" value="EAL_sf"/>
</dbReference>
<dbReference type="RefSeq" id="WP_170148642.1">
    <property type="nucleotide sequence ID" value="NZ_PVZG01000009.1"/>
</dbReference>
<dbReference type="InterPro" id="IPR043128">
    <property type="entry name" value="Rev_trsase/Diguanyl_cyclase"/>
</dbReference>
<dbReference type="Proteomes" id="UP000239209">
    <property type="component" value="Unassembled WGS sequence"/>
</dbReference>
<dbReference type="EMBL" id="PVZG01000009">
    <property type="protein sequence ID" value="PRY28008.1"/>
    <property type="molecule type" value="Genomic_DNA"/>
</dbReference>
<keyword evidence="1" id="KW-1133">Transmembrane helix</keyword>